<dbReference type="Proteomes" id="UP000768646">
    <property type="component" value="Unassembled WGS sequence"/>
</dbReference>
<proteinExistence type="predicted"/>
<dbReference type="EMBL" id="JABTEG010000001">
    <property type="protein sequence ID" value="KAG4306253.1"/>
    <property type="molecule type" value="Genomic_DNA"/>
</dbReference>
<evidence type="ECO:0000313" key="2">
    <source>
        <dbReference type="Proteomes" id="UP000768646"/>
    </source>
</evidence>
<evidence type="ECO:0000313" key="1">
    <source>
        <dbReference type="EMBL" id="KAG4306253.1"/>
    </source>
</evidence>
<gene>
    <name evidence="1" type="ORF">PORY_000241</name>
</gene>
<protein>
    <submittedName>
        <fullName evidence="1">Uncharacterized protein</fullName>
    </submittedName>
</protein>
<organism evidence="1 2">
    <name type="scientific">Pneumocystis oryctolagi</name>
    <dbReference type="NCBI Taxonomy" id="42067"/>
    <lineage>
        <taxon>Eukaryota</taxon>
        <taxon>Fungi</taxon>
        <taxon>Dikarya</taxon>
        <taxon>Ascomycota</taxon>
        <taxon>Taphrinomycotina</taxon>
        <taxon>Pneumocystomycetes</taxon>
        <taxon>Pneumocystaceae</taxon>
        <taxon>Pneumocystis</taxon>
    </lineage>
</organism>
<keyword evidence="2" id="KW-1185">Reference proteome</keyword>
<comment type="caution">
    <text evidence="1">The sequence shown here is derived from an EMBL/GenBank/DDBJ whole genome shotgun (WGS) entry which is preliminary data.</text>
</comment>
<reference evidence="1 2" key="1">
    <citation type="journal article" date="2021" name="Commun. Biol.">
        <title>Genomic insights into the host specific adaptation of the Pneumocystis genus.</title>
        <authorList>
            <person name="Cisse O.H."/>
            <person name="Ma L."/>
            <person name="Dekker J.P."/>
            <person name="Khil P.P."/>
            <person name="Youn J.-H."/>
            <person name="Brenchley J.M."/>
            <person name="Blair R."/>
            <person name="Pahar B."/>
            <person name="Chabe M."/>
            <person name="Van Rompay K.K.A."/>
            <person name="Keesler R."/>
            <person name="Sukura A."/>
            <person name="Hirsch V."/>
            <person name="Kutty G."/>
            <person name="Liu Y."/>
            <person name="Peng L."/>
            <person name="Chen J."/>
            <person name="Song J."/>
            <person name="Weissenbacher-Lang C."/>
            <person name="Xu J."/>
            <person name="Upham N.S."/>
            <person name="Stajich J.E."/>
            <person name="Cuomo C.A."/>
            <person name="Cushion M.T."/>
            <person name="Kovacs J.A."/>
        </authorList>
    </citation>
    <scope>NUCLEOTIDE SEQUENCE [LARGE SCALE GENOMIC DNA]</scope>
    <source>
        <strain evidence="1 2">RABM</strain>
    </source>
</reference>
<name>A0ACB7CF73_9ASCO</name>
<sequence length="1588" mass="181343">MTVAPLRIVKKHNSNASPPLLPQPIHEILQDLSLSTQKENTNISHDFTYCRVIYAFSIEQSDASYLKLERDQIIHVHFQHFSGWTDGTLIATNSRGWFPLKYTEPYILMAVRPVVAASHGLYALFSSHKYEEYAIGISNLIFGVRQLLIRANSLSHEALVVKNDPAIRQKRKTLLSELDNLVSITKNVSKQSSNHTINAKLSNELIFLLGRIVLLSKQFAHMIGPEKEACDEPLSSPTLSLNSEFSENIYMHHRIASVDSSSFASLDEQTDKIYSGSLDSHQSSKSSLNSQTYCNPVNILHNLTVANEDFLSHLASFIGRLHLHSHTSSQLLLTTKQCVYTARELLSVIEPVSIKHPDAQLYIAKENFYTKITSFVAIVKKVITTHCSTNTSNEQNTIDKSESKKLIDAAANCVSGASQCVTRAKFILETIGGSSISTPLYKQGNFSQSTSVNTLSSKSSQTTFENTSPQEAYKSYNTFLTSPPLKLSSNIHEAEKKGVLNEYSISSKNTSQEPINNKDNSSYLNDNADLNTKQILNKCRKGSSELSHGLLIKPPTLFSTCSSSTSECNEKAMLDSKLKTHHDLPSGTASSFASSERFSITSSYVEHISSPATSPEPVELDTISRNKEEKKNSKHILLNNEGQVIGATLYALVERMTMHDTTPDAVFASTFYLTFRLFTTPRELALVLLERFPTEKTVDADHNWDHYYAMPVRLRTWMDNYWHKSSDEEALSIIRDFSCQLHKYLPQVSSRFDELVNKISSKTSQNTHSTNISRKVYNLSNKSMHSDLSIPPVIISKNLRTQLRTASFEDNPDSFSIIDFDPLEIARQLTLKESKLFCSILPEELVKLGTSRKANASTTVKAMAALSTDIAGWVVESILSQNDIKKRAAVMKQWIKIGNKCLELSNYNTLMAIVSALNSSTISRLKKTWNALSTKSKNIFENLRSITDYSRNYAVYRSRLKEHFPPCLPFLGLILTDITFIEEGNPSYRSFKNSSALHPIQLINYDKYIKIYSIISKLQQFQVPYKLEFVEGLQTWIESQISCVRMKGQNNVTELWRRSLALEPKIQSQSSQQNDQTKNSTDNSILTVSEMVEDSDAKKHCYNIFSEEYVTPVSIFIQIMILGPLCIYILIKTYKKLYTKSKKIRSFFHPYCNSGGGGERVLWTAIKAIQDKYNNIICVIYTGDVNSKKEDILTKTKTIFDIELDEKRTQFIYLYKRYYISSEQWPRFTLLGQSLGSLILAYEAINQCVPNIFIDTMGYAFTYPLISFCLDIPIVAYVHYPTISTDMLSKVPYRRIFKYIYWKFFSFIYSFCGHYAHLVITNSSWTQNHMESLWKKKKEILTIYPPCNTKDLYNSNINNNKREKLIVYLAQFRKEKNHILLLKSFKTMLDTYPETKNYGIKMVLIGSTREDDELYIDSLKSMIKSLNISSYVLFAHNLPWNEVVEWLRKSWIGVNTMWNEHFGISIVEYMAAELIPVVHDSGGPKLDIVIDYEGKPTGANKKYTIMHTLIVYLGYRATTPSSFAKAFKDIFSMSQEECNFMRKRARMSSTRFSEEKFQESWLNIMNILLKYEKAYRHKRIDRTKFKEY</sequence>
<accession>A0ACB7CF73</accession>